<gene>
    <name evidence="1" type="ORF">PAXRUDRAFT_829156</name>
</gene>
<name>A0A0D0E0F1_9AGAM</name>
<evidence type="ECO:0000313" key="2">
    <source>
        <dbReference type="Proteomes" id="UP000054538"/>
    </source>
</evidence>
<keyword evidence="2" id="KW-1185">Reference proteome</keyword>
<dbReference type="HOGENOM" id="CLU_2747023_0_0_1"/>
<dbReference type="Proteomes" id="UP000054538">
    <property type="component" value="Unassembled WGS sequence"/>
</dbReference>
<dbReference type="AlphaFoldDB" id="A0A0D0E0F1"/>
<evidence type="ECO:0000313" key="1">
    <source>
        <dbReference type="EMBL" id="KIK93244.1"/>
    </source>
</evidence>
<proteinExistence type="predicted"/>
<accession>A0A0D0E0F1</accession>
<dbReference type="EMBL" id="KN825201">
    <property type="protein sequence ID" value="KIK93244.1"/>
    <property type="molecule type" value="Genomic_DNA"/>
</dbReference>
<protein>
    <submittedName>
        <fullName evidence="1">Uncharacterized protein</fullName>
    </submittedName>
</protein>
<reference evidence="1 2" key="1">
    <citation type="submission" date="2014-04" db="EMBL/GenBank/DDBJ databases">
        <authorList>
            <consortium name="DOE Joint Genome Institute"/>
            <person name="Kuo A."/>
            <person name="Kohler A."/>
            <person name="Jargeat P."/>
            <person name="Nagy L.G."/>
            <person name="Floudas D."/>
            <person name="Copeland A."/>
            <person name="Barry K.W."/>
            <person name="Cichocki N."/>
            <person name="Veneault-Fourrey C."/>
            <person name="LaButti K."/>
            <person name="Lindquist E.A."/>
            <person name="Lipzen A."/>
            <person name="Lundell T."/>
            <person name="Morin E."/>
            <person name="Murat C."/>
            <person name="Sun H."/>
            <person name="Tunlid A."/>
            <person name="Henrissat B."/>
            <person name="Grigoriev I.V."/>
            <person name="Hibbett D.S."/>
            <person name="Martin F."/>
            <person name="Nordberg H.P."/>
            <person name="Cantor M.N."/>
            <person name="Hua S.X."/>
        </authorList>
    </citation>
    <scope>NUCLEOTIDE SEQUENCE [LARGE SCALE GENOMIC DNA]</scope>
    <source>
        <strain evidence="1 2">Ve08.2h10</strain>
    </source>
</reference>
<sequence length="72" mass="8136">MPGCRGTLSRRLVRGVVGPPVPRIDPVMLDSIVTASSCGRPCCVPVYHWSTHYLFYYFPSIHTFTPLRTRGR</sequence>
<reference evidence="2" key="2">
    <citation type="submission" date="2015-01" db="EMBL/GenBank/DDBJ databases">
        <title>Evolutionary Origins and Diversification of the Mycorrhizal Mutualists.</title>
        <authorList>
            <consortium name="DOE Joint Genome Institute"/>
            <consortium name="Mycorrhizal Genomics Consortium"/>
            <person name="Kohler A."/>
            <person name="Kuo A."/>
            <person name="Nagy L.G."/>
            <person name="Floudas D."/>
            <person name="Copeland A."/>
            <person name="Barry K.W."/>
            <person name="Cichocki N."/>
            <person name="Veneault-Fourrey C."/>
            <person name="LaButti K."/>
            <person name="Lindquist E.A."/>
            <person name="Lipzen A."/>
            <person name="Lundell T."/>
            <person name="Morin E."/>
            <person name="Murat C."/>
            <person name="Riley R."/>
            <person name="Ohm R."/>
            <person name="Sun H."/>
            <person name="Tunlid A."/>
            <person name="Henrissat B."/>
            <person name="Grigoriev I.V."/>
            <person name="Hibbett D.S."/>
            <person name="Martin F."/>
        </authorList>
    </citation>
    <scope>NUCLEOTIDE SEQUENCE [LARGE SCALE GENOMIC DNA]</scope>
    <source>
        <strain evidence="2">Ve08.2h10</strain>
    </source>
</reference>
<dbReference type="InParanoid" id="A0A0D0E0F1"/>
<organism evidence="1 2">
    <name type="scientific">Paxillus rubicundulus Ve08.2h10</name>
    <dbReference type="NCBI Taxonomy" id="930991"/>
    <lineage>
        <taxon>Eukaryota</taxon>
        <taxon>Fungi</taxon>
        <taxon>Dikarya</taxon>
        <taxon>Basidiomycota</taxon>
        <taxon>Agaricomycotina</taxon>
        <taxon>Agaricomycetes</taxon>
        <taxon>Agaricomycetidae</taxon>
        <taxon>Boletales</taxon>
        <taxon>Paxilineae</taxon>
        <taxon>Paxillaceae</taxon>
        <taxon>Paxillus</taxon>
    </lineage>
</organism>